<reference evidence="2" key="2">
    <citation type="submission" date="2020-09" db="EMBL/GenBank/DDBJ databases">
        <authorList>
            <person name="Sun Q."/>
            <person name="Ohkuma M."/>
        </authorList>
    </citation>
    <scope>NUCLEOTIDE SEQUENCE</scope>
    <source>
        <strain evidence="2">JCM 14359</strain>
    </source>
</reference>
<sequence>MYGTDRCETVTETVLSRRRYLAGVTGGVATMSGCLRFSDPAETPDERTTTAGEAETRTASRPTDTATPDADILYQEGFEGTPIGELPEKWAYHTGQEARVVSEISADGNKSLRLRGKSGGCNESVARRPIPLRDEVRLTLAVKVTSSGSIGCHDSRQARIMVRTKATGEIYPGNSLELLTFTPAGDCVARGRSLGKYTEDEWTTVTVDYRRESQRVVQAYSINGTEQATIEREPEPYENRLSALALESAEFTNYWDKIQVTELP</sequence>
<gene>
    <name evidence="2" type="ORF">GCM10008995_28090</name>
</gene>
<evidence type="ECO:0000313" key="3">
    <source>
        <dbReference type="Proteomes" id="UP000653099"/>
    </source>
</evidence>
<comment type="caution">
    <text evidence="2">The sequence shown here is derived from an EMBL/GenBank/DDBJ whole genome shotgun (WGS) entry which is preliminary data.</text>
</comment>
<evidence type="ECO:0000256" key="1">
    <source>
        <dbReference type="SAM" id="MobiDB-lite"/>
    </source>
</evidence>
<evidence type="ECO:0000313" key="2">
    <source>
        <dbReference type="EMBL" id="GGJ16589.1"/>
    </source>
</evidence>
<accession>A0A830EJL3</accession>
<proteinExistence type="predicted"/>
<organism evidence="2 3">
    <name type="scientific">Halobellus salinus</name>
    <dbReference type="NCBI Taxonomy" id="931585"/>
    <lineage>
        <taxon>Archaea</taxon>
        <taxon>Methanobacteriati</taxon>
        <taxon>Methanobacteriota</taxon>
        <taxon>Stenosarchaea group</taxon>
        <taxon>Halobacteria</taxon>
        <taxon>Halobacteriales</taxon>
        <taxon>Haloferacaceae</taxon>
        <taxon>Halobellus</taxon>
    </lineage>
</organism>
<dbReference type="AlphaFoldDB" id="A0A830EJL3"/>
<dbReference type="PROSITE" id="PS51257">
    <property type="entry name" value="PROKAR_LIPOPROTEIN"/>
    <property type="match status" value="1"/>
</dbReference>
<protein>
    <submittedName>
        <fullName evidence="2">Uncharacterized protein</fullName>
    </submittedName>
</protein>
<feature type="compositionally biased region" description="Basic and acidic residues" evidence="1">
    <location>
        <begin position="44"/>
        <end position="58"/>
    </location>
</feature>
<reference evidence="2" key="1">
    <citation type="journal article" date="2014" name="Int. J. Syst. Evol. Microbiol.">
        <title>Complete genome sequence of Corynebacterium casei LMG S-19264T (=DSM 44701T), isolated from a smear-ripened cheese.</title>
        <authorList>
            <consortium name="US DOE Joint Genome Institute (JGI-PGF)"/>
            <person name="Walter F."/>
            <person name="Albersmeier A."/>
            <person name="Kalinowski J."/>
            <person name="Ruckert C."/>
        </authorList>
    </citation>
    <scope>NUCLEOTIDE SEQUENCE</scope>
    <source>
        <strain evidence="2">JCM 14359</strain>
    </source>
</reference>
<feature type="region of interest" description="Disordered" evidence="1">
    <location>
        <begin position="35"/>
        <end position="68"/>
    </location>
</feature>
<keyword evidence="3" id="KW-1185">Reference proteome</keyword>
<dbReference type="Proteomes" id="UP000653099">
    <property type="component" value="Unassembled WGS sequence"/>
</dbReference>
<name>A0A830EJL3_9EURY</name>
<dbReference type="EMBL" id="BMOC01000028">
    <property type="protein sequence ID" value="GGJ16589.1"/>
    <property type="molecule type" value="Genomic_DNA"/>
</dbReference>